<evidence type="ECO:0000313" key="6">
    <source>
        <dbReference type="Proteomes" id="UP000034034"/>
    </source>
</evidence>
<dbReference type="Pfam" id="PF13302">
    <property type="entry name" value="Acetyltransf_3"/>
    <property type="match status" value="1"/>
</dbReference>
<organism evidence="5 6">
    <name type="scientific">Streptomyces xiamenensis</name>
    <dbReference type="NCBI Taxonomy" id="408015"/>
    <lineage>
        <taxon>Bacteria</taxon>
        <taxon>Bacillati</taxon>
        <taxon>Actinomycetota</taxon>
        <taxon>Actinomycetes</taxon>
        <taxon>Kitasatosporales</taxon>
        <taxon>Streptomycetaceae</taxon>
        <taxon>Streptomyces</taxon>
    </lineage>
</organism>
<evidence type="ECO:0000256" key="2">
    <source>
        <dbReference type="ARBA" id="ARBA00023315"/>
    </source>
</evidence>
<dbReference type="RefSeq" id="WP_046724501.1">
    <property type="nucleotide sequence ID" value="NZ_CP009922.3"/>
</dbReference>
<protein>
    <submittedName>
        <fullName evidence="5">N-acetyltransferase gcn5</fullName>
    </submittedName>
</protein>
<keyword evidence="1" id="KW-0808">Transferase</keyword>
<dbReference type="HOGENOM" id="CLU_102191_1_0_11"/>
<dbReference type="PANTHER" id="PTHR43792">
    <property type="entry name" value="GNAT FAMILY, PUTATIVE (AFU_ORTHOLOGUE AFUA_3G00765)-RELATED-RELATED"/>
    <property type="match status" value="1"/>
</dbReference>
<dbReference type="Proteomes" id="UP000034034">
    <property type="component" value="Chromosome"/>
</dbReference>
<dbReference type="SUPFAM" id="SSF55729">
    <property type="entry name" value="Acyl-CoA N-acyltransferases (Nat)"/>
    <property type="match status" value="1"/>
</dbReference>
<comment type="similarity">
    <text evidence="3">Belongs to the acetyltransferase family. RimJ subfamily.</text>
</comment>
<dbReference type="PATRIC" id="fig|408015.6.peg.3303"/>
<dbReference type="InterPro" id="IPR016181">
    <property type="entry name" value="Acyl_CoA_acyltransferase"/>
</dbReference>
<dbReference type="GO" id="GO:0005737">
    <property type="term" value="C:cytoplasm"/>
    <property type="evidence" value="ECO:0007669"/>
    <property type="project" value="TreeGrafter"/>
</dbReference>
<accession>A0A0F7FWF2</accession>
<dbReference type="GO" id="GO:0008999">
    <property type="term" value="F:protein-N-terminal-alanine acetyltransferase activity"/>
    <property type="evidence" value="ECO:0007669"/>
    <property type="project" value="TreeGrafter"/>
</dbReference>
<evidence type="ECO:0000313" key="5">
    <source>
        <dbReference type="EMBL" id="AKG44648.1"/>
    </source>
</evidence>
<dbReference type="EMBL" id="CP009922">
    <property type="protein sequence ID" value="AKG44648.1"/>
    <property type="molecule type" value="Genomic_DNA"/>
</dbReference>
<dbReference type="AlphaFoldDB" id="A0A0F7FWF2"/>
<dbReference type="KEGG" id="sxi:SXIM_32640"/>
<sequence>MNGEVRLVPWSDEDFWVLEACNTPAMTANLGGPESAEKLADRHRRYVALRGPGRMYRVELAATGETVGSIGYWEHQQDDGETVWETGWSVLSAFQGRGLAAAAAQSLIEVVRAAGGPHRTLHAYPRTSHGASNAVCRKAGFQLAGTLTFEYPKGHWETSHDWWVDVSATARPTAATP</sequence>
<dbReference type="InterPro" id="IPR051531">
    <property type="entry name" value="N-acetyltransferase"/>
</dbReference>
<evidence type="ECO:0000256" key="1">
    <source>
        <dbReference type="ARBA" id="ARBA00022679"/>
    </source>
</evidence>
<dbReference type="CDD" id="cd04301">
    <property type="entry name" value="NAT_SF"/>
    <property type="match status" value="1"/>
</dbReference>
<proteinExistence type="inferred from homology"/>
<dbReference type="STRING" id="408015.SXIM_32640"/>
<keyword evidence="6" id="KW-1185">Reference proteome</keyword>
<name>A0A0F7FWF2_9ACTN</name>
<evidence type="ECO:0000259" key="4">
    <source>
        <dbReference type="PROSITE" id="PS51186"/>
    </source>
</evidence>
<dbReference type="InterPro" id="IPR000182">
    <property type="entry name" value="GNAT_dom"/>
</dbReference>
<feature type="domain" description="N-acetyltransferase" evidence="4">
    <location>
        <begin position="5"/>
        <end position="163"/>
    </location>
</feature>
<dbReference type="PROSITE" id="PS51186">
    <property type="entry name" value="GNAT"/>
    <property type="match status" value="1"/>
</dbReference>
<keyword evidence="2" id="KW-0012">Acyltransferase</keyword>
<reference evidence="5" key="1">
    <citation type="submission" date="2019-08" db="EMBL/GenBank/DDBJ databases">
        <title>Complete genome sequence of a mangrove-derived Streptomyces xiamenensis.</title>
        <authorList>
            <person name="Xu J."/>
        </authorList>
    </citation>
    <scope>NUCLEOTIDE SEQUENCE</scope>
    <source>
        <strain evidence="5">318</strain>
    </source>
</reference>
<dbReference type="PANTHER" id="PTHR43792:SF8">
    <property type="entry name" value="[RIBOSOMAL PROTEIN US5]-ALANINE N-ACETYLTRANSFERASE"/>
    <property type="match status" value="1"/>
</dbReference>
<gene>
    <name evidence="5" type="ORF">SXIM_32640</name>
</gene>
<dbReference type="Gene3D" id="3.40.630.30">
    <property type="match status" value="1"/>
</dbReference>
<evidence type="ECO:0000256" key="3">
    <source>
        <dbReference type="ARBA" id="ARBA00038502"/>
    </source>
</evidence>